<evidence type="ECO:0000256" key="10">
    <source>
        <dbReference type="SAM" id="MobiDB-lite"/>
    </source>
</evidence>
<dbReference type="GO" id="GO:0005524">
    <property type="term" value="F:ATP binding"/>
    <property type="evidence" value="ECO:0007669"/>
    <property type="project" value="UniProtKB-KW"/>
</dbReference>
<dbReference type="HOGENOM" id="CLU_031304_1_0_1"/>
<feature type="compositionally biased region" description="Polar residues" evidence="10">
    <location>
        <begin position="1"/>
        <end position="15"/>
    </location>
</feature>
<dbReference type="RefSeq" id="XP_003051812.1">
    <property type="nucleotide sequence ID" value="XM_003051766.1"/>
</dbReference>
<evidence type="ECO:0000256" key="6">
    <source>
        <dbReference type="ARBA" id="ARBA00022741"/>
    </source>
</evidence>
<keyword evidence="5 9" id="KW-0808">Transferase</keyword>
<feature type="compositionally biased region" description="Basic and acidic residues" evidence="10">
    <location>
        <begin position="454"/>
        <end position="463"/>
    </location>
</feature>
<feature type="region of interest" description="Disordered" evidence="10">
    <location>
        <begin position="454"/>
        <end position="526"/>
    </location>
</feature>
<evidence type="ECO:0000256" key="4">
    <source>
        <dbReference type="ARBA" id="ARBA00014846"/>
    </source>
</evidence>
<reference evidence="11 12" key="1">
    <citation type="journal article" date="2009" name="PLoS Genet.">
        <title>The genome of Nectria haematococca: contribution of supernumerary chromosomes to gene expansion.</title>
        <authorList>
            <person name="Coleman J.J."/>
            <person name="Rounsley S.D."/>
            <person name="Rodriguez-Carres M."/>
            <person name="Kuo A."/>
            <person name="Wasmann C.C."/>
            <person name="Grimwood J."/>
            <person name="Schmutz J."/>
            <person name="Taga M."/>
            <person name="White G.J."/>
            <person name="Zhou S."/>
            <person name="Schwartz D.C."/>
            <person name="Freitag M."/>
            <person name="Ma L.J."/>
            <person name="Danchin E.G."/>
            <person name="Henrissat B."/>
            <person name="Coutinho P.M."/>
            <person name="Nelson D.R."/>
            <person name="Straney D."/>
            <person name="Napoli C.A."/>
            <person name="Barker B.M."/>
            <person name="Gribskov M."/>
            <person name="Rep M."/>
            <person name="Kroken S."/>
            <person name="Molnar I."/>
            <person name="Rensing C."/>
            <person name="Kennell J.C."/>
            <person name="Zamora J."/>
            <person name="Farman M.L."/>
            <person name="Selker E.U."/>
            <person name="Salamov A."/>
            <person name="Shapiro H."/>
            <person name="Pangilinan J."/>
            <person name="Lindquist E."/>
            <person name="Lamers C."/>
            <person name="Grigoriev I.V."/>
            <person name="Geiser D.M."/>
            <person name="Covert S.F."/>
            <person name="Temporini E."/>
            <person name="Vanetten H.D."/>
        </authorList>
    </citation>
    <scope>NUCLEOTIDE SEQUENCE [LARGE SCALE GENOMIC DNA]</scope>
    <source>
        <strain evidence="12">ATCC MYA-4622 / CBS 123669 / FGSC 9596 / NRRL 45880 / 77-13-4</strain>
    </source>
</reference>
<dbReference type="InParanoid" id="C7YQY2"/>
<evidence type="ECO:0000256" key="3">
    <source>
        <dbReference type="ARBA" id="ARBA00012023"/>
    </source>
</evidence>
<keyword evidence="8 9" id="KW-0067">ATP-binding</keyword>
<dbReference type="eggNOG" id="ENOG502S7VH">
    <property type="taxonomic scope" value="Eukaryota"/>
</dbReference>
<evidence type="ECO:0000313" key="11">
    <source>
        <dbReference type="EMBL" id="EEU46099.1"/>
    </source>
</evidence>
<dbReference type="GO" id="GO:0005634">
    <property type="term" value="C:nucleus"/>
    <property type="evidence" value="ECO:0007669"/>
    <property type="project" value="TreeGrafter"/>
</dbReference>
<comment type="catalytic activity">
    <reaction evidence="9">
        <text>1D-myo-inositol 1,3,4,5,6-pentakisphosphate + ATP = 1D-myo-inositol hexakisphosphate + ADP + H(+)</text>
        <dbReference type="Rhea" id="RHEA:20313"/>
        <dbReference type="ChEBI" id="CHEBI:15378"/>
        <dbReference type="ChEBI" id="CHEBI:30616"/>
        <dbReference type="ChEBI" id="CHEBI:57733"/>
        <dbReference type="ChEBI" id="CHEBI:58130"/>
        <dbReference type="ChEBI" id="CHEBI:456216"/>
        <dbReference type="EC" id="2.7.1.158"/>
    </reaction>
</comment>
<dbReference type="GO" id="GO:0035299">
    <property type="term" value="F:inositol-1,3,4,5,6-pentakisphosphate 2-kinase activity"/>
    <property type="evidence" value="ECO:0007669"/>
    <property type="project" value="UniProtKB-EC"/>
</dbReference>
<feature type="compositionally biased region" description="Polar residues" evidence="10">
    <location>
        <begin position="493"/>
        <end position="502"/>
    </location>
</feature>
<accession>C7YQY2</accession>
<dbReference type="EC" id="2.7.1.158" evidence="3 9"/>
<dbReference type="GO" id="GO:0032958">
    <property type="term" value="P:inositol phosphate biosynthetic process"/>
    <property type="evidence" value="ECO:0007669"/>
    <property type="project" value="TreeGrafter"/>
</dbReference>
<sequence>MSTPSLSDGQLTPTDTDPDLCFSSSEDDQLWPTAQDVAEMAIMIHGSAVPLSWSRETLKRLPQGTRPLRLVGEGAANVVFELDIPEGLPWAHEFKGWLLRVAKAPTNGQPARFNYLKQQEFYAKQITPFLKTHAIQQQLVVLRNSNIIPKLNAFLLSIDHERKEKFRGSFLSESNWGLLVEDMRVADPKNSILVEFKPKWLNQSPSAPRNAIRCRQCAMELFNFLRDPNPSRHIPERKPCPLTLANPEAPEATSSPFRFAPKLASKADNPIVRELLVKTADHQVLRDLRWLQNFADSDGPLNAKKDDPMFSLAMTVRDCTCFVQMNLGPNVPPEQRLRVRLGDFDLKDTDMKFRRWTSAEHDLIDSACYTADWILCNDRYYHPPTRCLLEWTHRDLDSVNIIGIKAKDARTHTSKGMHFPIEKLASRADLYWMTSNPTKLKTLLEPYRKDKPKGAVCPFRKEPPTPANNLQESPKLPIDNPATRHKPMKPPATSRSPSSTHSPDAIIKLEPSQPLVTPNASWTIKR</sequence>
<evidence type="ECO:0000256" key="2">
    <source>
        <dbReference type="ARBA" id="ARBA00008305"/>
    </source>
</evidence>
<proteinExistence type="inferred from homology"/>
<dbReference type="FunCoup" id="C7YQY2">
    <property type="interactions" value="37"/>
</dbReference>
<dbReference type="Proteomes" id="UP000005206">
    <property type="component" value="Chromosome 4"/>
</dbReference>
<dbReference type="AlphaFoldDB" id="C7YQY2"/>
<dbReference type="OrthoDB" id="272370at2759"/>
<dbReference type="PANTHER" id="PTHR14456:SF2">
    <property type="entry name" value="INOSITOL-PENTAKISPHOSPHATE 2-KINASE"/>
    <property type="match status" value="1"/>
</dbReference>
<evidence type="ECO:0000256" key="7">
    <source>
        <dbReference type="ARBA" id="ARBA00022777"/>
    </source>
</evidence>
<dbReference type="KEGG" id="nhe:NECHADRAFT_68556"/>
<name>C7YQY2_FUSV7</name>
<dbReference type="InterPro" id="IPR009286">
    <property type="entry name" value="Ins_P5_2-kin"/>
</dbReference>
<comment type="domain">
    <text evidence="9">The EXKPK motif is conserved in inositol-pentakisphosphate 2-kinases of both family 1 and 2.</text>
</comment>
<dbReference type="VEuPathDB" id="FungiDB:NECHADRAFT_68556"/>
<comment type="similarity">
    <text evidence="2">Belongs to the IPK1 type 1 family.</text>
</comment>
<evidence type="ECO:0000256" key="9">
    <source>
        <dbReference type="RuleBase" id="RU364126"/>
    </source>
</evidence>
<dbReference type="EMBL" id="GG698898">
    <property type="protein sequence ID" value="EEU46099.1"/>
    <property type="molecule type" value="Genomic_DNA"/>
</dbReference>
<evidence type="ECO:0000313" key="12">
    <source>
        <dbReference type="Proteomes" id="UP000005206"/>
    </source>
</evidence>
<comment type="function">
    <text evidence="9">Phosphorylates Ins(1,3,4,5,6)P5 at position 2 to form Ins(1,2,3,4,5,6)P6 (InsP6 or phytate).</text>
</comment>
<organism evidence="11 12">
    <name type="scientific">Fusarium vanettenii (strain ATCC MYA-4622 / CBS 123669 / FGSC 9596 / NRRL 45880 / 77-13-4)</name>
    <name type="common">Fusarium solani subsp. pisi</name>
    <dbReference type="NCBI Taxonomy" id="660122"/>
    <lineage>
        <taxon>Eukaryota</taxon>
        <taxon>Fungi</taxon>
        <taxon>Dikarya</taxon>
        <taxon>Ascomycota</taxon>
        <taxon>Pezizomycotina</taxon>
        <taxon>Sordariomycetes</taxon>
        <taxon>Hypocreomycetidae</taxon>
        <taxon>Hypocreales</taxon>
        <taxon>Nectriaceae</taxon>
        <taxon>Fusarium</taxon>
        <taxon>Fusarium solani species complex</taxon>
        <taxon>Fusarium vanettenii</taxon>
    </lineage>
</organism>
<dbReference type="STRING" id="660122.C7YQY2"/>
<gene>
    <name evidence="11" type="ORF">NECHADRAFT_68556</name>
</gene>
<keyword evidence="6 9" id="KW-0547">Nucleotide-binding</keyword>
<dbReference type="Pfam" id="PF06090">
    <property type="entry name" value="Ins_P5_2-kin"/>
    <property type="match status" value="2"/>
</dbReference>
<dbReference type="PANTHER" id="PTHR14456">
    <property type="entry name" value="INOSITOL POLYPHOSPHATE KINASE 1"/>
    <property type="match status" value="1"/>
</dbReference>
<feature type="region of interest" description="Disordered" evidence="10">
    <location>
        <begin position="1"/>
        <end position="25"/>
    </location>
</feature>
<dbReference type="OMA" id="DCTMFIR"/>
<feature type="compositionally biased region" description="Polar residues" evidence="10">
    <location>
        <begin position="514"/>
        <end position="526"/>
    </location>
</feature>
<comment type="function">
    <text evidence="1">Has kinase activity and phosphorylates inositol-1,3,4,5,6-pentakisphosphate (Ins(1,3,4,5,6)P5) to produce 1,2,3,4,5,6-hexakisphosphate (InsP6), also known as phytate.</text>
</comment>
<evidence type="ECO:0000256" key="5">
    <source>
        <dbReference type="ARBA" id="ARBA00022679"/>
    </source>
</evidence>
<protein>
    <recommendedName>
        <fullName evidence="4 9">Inositol-pentakisphosphate 2-kinase</fullName>
        <ecNumber evidence="3 9">2.7.1.158</ecNumber>
    </recommendedName>
</protein>
<evidence type="ECO:0000256" key="1">
    <source>
        <dbReference type="ARBA" id="ARBA00003979"/>
    </source>
</evidence>
<keyword evidence="12" id="KW-1185">Reference proteome</keyword>
<evidence type="ECO:0000256" key="8">
    <source>
        <dbReference type="ARBA" id="ARBA00022840"/>
    </source>
</evidence>
<dbReference type="GeneID" id="9673719"/>
<keyword evidence="7 9" id="KW-0418">Kinase</keyword>